<name>A0ABW4MXC1_9CAUL</name>
<evidence type="ECO:0000313" key="1">
    <source>
        <dbReference type="EMBL" id="MFD1782418.1"/>
    </source>
</evidence>
<dbReference type="SUPFAM" id="SSF52540">
    <property type="entry name" value="P-loop containing nucleoside triphosphate hydrolases"/>
    <property type="match status" value="1"/>
</dbReference>
<comment type="caution">
    <text evidence="1">The sequence shown here is derived from an EMBL/GenBank/DDBJ whole genome shotgun (WGS) entry which is preliminary data.</text>
</comment>
<dbReference type="Pfam" id="PF13671">
    <property type="entry name" value="AAA_33"/>
    <property type="match status" value="1"/>
</dbReference>
<dbReference type="RefSeq" id="WP_377280526.1">
    <property type="nucleotide sequence ID" value="NZ_JBHRSI010000001.1"/>
</dbReference>
<sequence>MPPPQVLIVTGAMAAGKSTLAQALAERLERAVHLRGDVFRKMIVSGRAVPGEGEEGIAQLKMRYDLAVLAAAKYASSGFSVVYQDVVLGEDLLEAVRRLKRWRPGVVVLNPPAGVLAQRDRDRAKTGYGGPWSAEGFARMVAQTPRVGLWIDNAGLTVAETVAAILADPDATRIGL</sequence>
<keyword evidence="2" id="KW-1185">Reference proteome</keyword>
<proteinExistence type="predicted"/>
<accession>A0ABW4MXC1</accession>
<dbReference type="Proteomes" id="UP001597237">
    <property type="component" value="Unassembled WGS sequence"/>
</dbReference>
<organism evidence="1 2">
    <name type="scientific">Phenylobacterium terrae</name>
    <dbReference type="NCBI Taxonomy" id="2665495"/>
    <lineage>
        <taxon>Bacteria</taxon>
        <taxon>Pseudomonadati</taxon>
        <taxon>Pseudomonadota</taxon>
        <taxon>Alphaproteobacteria</taxon>
        <taxon>Caulobacterales</taxon>
        <taxon>Caulobacteraceae</taxon>
        <taxon>Phenylobacterium</taxon>
    </lineage>
</organism>
<dbReference type="Gene3D" id="3.40.50.300">
    <property type="entry name" value="P-loop containing nucleotide triphosphate hydrolases"/>
    <property type="match status" value="1"/>
</dbReference>
<evidence type="ECO:0000313" key="2">
    <source>
        <dbReference type="Proteomes" id="UP001597237"/>
    </source>
</evidence>
<reference evidence="2" key="1">
    <citation type="journal article" date="2019" name="Int. J. Syst. Evol. Microbiol.">
        <title>The Global Catalogue of Microorganisms (GCM) 10K type strain sequencing project: providing services to taxonomists for standard genome sequencing and annotation.</title>
        <authorList>
            <consortium name="The Broad Institute Genomics Platform"/>
            <consortium name="The Broad Institute Genome Sequencing Center for Infectious Disease"/>
            <person name="Wu L."/>
            <person name="Ma J."/>
        </authorList>
    </citation>
    <scope>NUCLEOTIDE SEQUENCE [LARGE SCALE GENOMIC DNA]</scope>
    <source>
        <strain evidence="2">DFY28</strain>
    </source>
</reference>
<dbReference type="EMBL" id="JBHUEY010000001">
    <property type="protein sequence ID" value="MFD1782418.1"/>
    <property type="molecule type" value="Genomic_DNA"/>
</dbReference>
<dbReference type="InterPro" id="IPR027417">
    <property type="entry name" value="P-loop_NTPase"/>
</dbReference>
<gene>
    <name evidence="1" type="ORF">ACFSC0_03345</name>
</gene>
<protein>
    <submittedName>
        <fullName evidence="1">AAA family ATPase</fullName>
    </submittedName>
</protein>